<dbReference type="GO" id="GO:0006004">
    <property type="term" value="P:fucose metabolic process"/>
    <property type="evidence" value="ECO:0007669"/>
    <property type="project" value="TreeGrafter"/>
</dbReference>
<dbReference type="OrthoDB" id="9971254at2759"/>
<proteinExistence type="inferred from homology"/>
<dbReference type="Proteomes" id="UP000452235">
    <property type="component" value="Unassembled WGS sequence"/>
</dbReference>
<dbReference type="InterPro" id="IPR043708">
    <property type="entry name" value="DUF5648"/>
</dbReference>
<dbReference type="EMBL" id="BLJY01000007">
    <property type="protein sequence ID" value="GFF17527.1"/>
    <property type="molecule type" value="Genomic_DNA"/>
</dbReference>
<keyword evidence="3" id="KW-0732">Signal</keyword>
<comment type="caution">
    <text evidence="8">The sequence shown here is derived from an EMBL/GenBank/DDBJ whole genome shotgun (WGS) entry which is preliminary data.</text>
</comment>
<comment type="similarity">
    <text evidence="1">Belongs to the glycosyl hydrolase 29 family.</text>
</comment>
<evidence type="ECO:0000256" key="2">
    <source>
        <dbReference type="ARBA" id="ARBA00012662"/>
    </source>
</evidence>
<evidence type="ECO:0000313" key="9">
    <source>
        <dbReference type="Proteomes" id="UP000452235"/>
    </source>
</evidence>
<dbReference type="GO" id="GO:0004560">
    <property type="term" value="F:alpha-L-fucosidase activity"/>
    <property type="evidence" value="ECO:0007669"/>
    <property type="project" value="UniProtKB-EC"/>
</dbReference>
<accession>A0A5M3Z3T9</accession>
<dbReference type="SMART" id="SM00812">
    <property type="entry name" value="Alpha_L_fucos"/>
    <property type="match status" value="1"/>
</dbReference>
<evidence type="ECO:0000256" key="1">
    <source>
        <dbReference type="ARBA" id="ARBA00007951"/>
    </source>
</evidence>
<dbReference type="VEuPathDB" id="FungiDB:ATEG_05691"/>
<sequence length="578" mass="63063">MWSTSLVVRLILLIAPLMGCSGAQLQASSALDGTANIPNLKYGLFVHLVPNLTVNHDGVVVRDANVLANSFDAKQFAADLVAAGVQYVMFTAWHSKMVALWPSEKMLEWDLPNHRVDRDLVGDMIAAVRNNNIRVYLYTHPRDGMEFTAADRGKTGWGIDPPPDGEAHNPGADFNRTKWNSFVNDIYGELMQRYGQSIDGLFMDEGSPRGDSEKVVDYPQLRSTIKAINPHANLIQNDYGNLYGLDMGMKEYGGWDEFSQPNENLWPSYAKPVAAIFTYTWWAANTTSSLRYSARSMFRYTVFQAATNSAGGGIAWATGPYADGGWEPGVMPTLQQLGSWIYSIRESIFSTRPSTSYPTKPGTTIGDVSWGSATKSPDDSVEYIHVLKPPTGLTLALPAPRDGKVFGTASLLPDGSSVVLSQDIKGVNLTIPGPWDADVTAIKLTVLSRSGPIPLYRCYSGSSGDHMDTTDSSCEASSYSLDGMLGYIHAIQLPGTVPLYRCYSASRGDHMDTTDSSCESSLYVMEAILGYIYKARVSGSVPLYRCYSASSGDHMDTTDASCESSRYTMDGSLGYVEV</sequence>
<dbReference type="Gene3D" id="3.20.20.80">
    <property type="entry name" value="Glycosidases"/>
    <property type="match status" value="1"/>
</dbReference>
<name>A0A5M3Z3T9_ASPTE</name>
<gene>
    <name evidence="8" type="ORF">ATEIFO6365_0007007600</name>
</gene>
<dbReference type="EC" id="3.2.1.51" evidence="2"/>
<evidence type="ECO:0000313" key="8">
    <source>
        <dbReference type="EMBL" id="GFF17527.1"/>
    </source>
</evidence>
<feature type="domain" description="DUF5648" evidence="7">
    <location>
        <begin position="454"/>
        <end position="561"/>
    </location>
</feature>
<dbReference type="InterPro" id="IPR017853">
    <property type="entry name" value="GH"/>
</dbReference>
<dbReference type="SUPFAM" id="SSF51445">
    <property type="entry name" value="(Trans)glycosidases"/>
    <property type="match status" value="1"/>
</dbReference>
<dbReference type="AlphaFoldDB" id="A0A5M3Z3T9"/>
<evidence type="ECO:0000259" key="6">
    <source>
        <dbReference type="Pfam" id="PF01120"/>
    </source>
</evidence>
<evidence type="ECO:0000256" key="3">
    <source>
        <dbReference type="ARBA" id="ARBA00022729"/>
    </source>
</evidence>
<dbReference type="InterPro" id="IPR057739">
    <property type="entry name" value="Glyco_hydro_29_N"/>
</dbReference>
<evidence type="ECO:0000259" key="7">
    <source>
        <dbReference type="Pfam" id="PF18885"/>
    </source>
</evidence>
<reference evidence="8 9" key="1">
    <citation type="submission" date="2020-01" db="EMBL/GenBank/DDBJ databases">
        <title>Aspergillus terreus IFO 6365 whole genome shotgun sequence.</title>
        <authorList>
            <person name="Kanamasa S."/>
            <person name="Takahashi H."/>
        </authorList>
    </citation>
    <scope>NUCLEOTIDE SEQUENCE [LARGE SCALE GENOMIC DNA]</scope>
    <source>
        <strain evidence="8 9">IFO 6365</strain>
    </source>
</reference>
<dbReference type="InterPro" id="IPR000933">
    <property type="entry name" value="Glyco_hydro_29"/>
</dbReference>
<evidence type="ECO:0000256" key="4">
    <source>
        <dbReference type="ARBA" id="ARBA00022801"/>
    </source>
</evidence>
<feature type="domain" description="Glycoside hydrolase family 29 N-terminal" evidence="6">
    <location>
        <begin position="68"/>
        <end position="341"/>
    </location>
</feature>
<organism evidence="8 9">
    <name type="scientific">Aspergillus terreus</name>
    <dbReference type="NCBI Taxonomy" id="33178"/>
    <lineage>
        <taxon>Eukaryota</taxon>
        <taxon>Fungi</taxon>
        <taxon>Dikarya</taxon>
        <taxon>Ascomycota</taxon>
        <taxon>Pezizomycotina</taxon>
        <taxon>Eurotiomycetes</taxon>
        <taxon>Eurotiomycetidae</taxon>
        <taxon>Eurotiales</taxon>
        <taxon>Aspergillaceae</taxon>
        <taxon>Aspergillus</taxon>
        <taxon>Aspergillus subgen. Circumdati</taxon>
    </lineage>
</organism>
<evidence type="ECO:0000256" key="5">
    <source>
        <dbReference type="ARBA" id="ARBA00023295"/>
    </source>
</evidence>
<dbReference type="PANTHER" id="PTHR10030">
    <property type="entry name" value="ALPHA-L-FUCOSIDASE"/>
    <property type="match status" value="1"/>
</dbReference>
<dbReference type="PANTHER" id="PTHR10030:SF37">
    <property type="entry name" value="ALPHA-L-FUCOSIDASE-RELATED"/>
    <property type="match status" value="1"/>
</dbReference>
<dbReference type="GO" id="GO:0016139">
    <property type="term" value="P:glycoside catabolic process"/>
    <property type="evidence" value="ECO:0007669"/>
    <property type="project" value="TreeGrafter"/>
</dbReference>
<protein>
    <recommendedName>
        <fullName evidence="2">alpha-L-fucosidase</fullName>
        <ecNumber evidence="2">3.2.1.51</ecNumber>
    </recommendedName>
</protein>
<keyword evidence="9" id="KW-1185">Reference proteome</keyword>
<keyword evidence="5" id="KW-0326">Glycosidase</keyword>
<keyword evidence="4" id="KW-0378">Hydrolase</keyword>
<dbReference type="Pfam" id="PF18885">
    <property type="entry name" value="DUF5648"/>
    <property type="match status" value="1"/>
</dbReference>
<dbReference type="Pfam" id="PF01120">
    <property type="entry name" value="Alpha_L_fucos"/>
    <property type="match status" value="1"/>
</dbReference>